<reference evidence="2" key="1">
    <citation type="submission" date="2011-02" db="EMBL/GenBank/DDBJ databases">
        <title>The Genome Sequence of Capsaspora owczarzaki ATCC 30864.</title>
        <authorList>
            <person name="Russ C."/>
            <person name="Cuomo C."/>
            <person name="Burger G."/>
            <person name="Gray M.W."/>
            <person name="Holland P.W.H."/>
            <person name="King N."/>
            <person name="Lang F.B.F."/>
            <person name="Roger A.J."/>
            <person name="Ruiz-Trillo I."/>
            <person name="Young S.K."/>
            <person name="Zeng Q."/>
            <person name="Gargeya S."/>
            <person name="Alvarado L."/>
            <person name="Berlin A."/>
            <person name="Chapman S.B."/>
            <person name="Chen Z."/>
            <person name="Freedman E."/>
            <person name="Gellesch M."/>
            <person name="Goldberg J."/>
            <person name="Griggs A."/>
            <person name="Gujja S."/>
            <person name="Heilman E."/>
            <person name="Heiman D."/>
            <person name="Howarth C."/>
            <person name="Mehta T."/>
            <person name="Neiman D."/>
            <person name="Pearson M."/>
            <person name="Roberts A."/>
            <person name="Saif S."/>
            <person name="Shea T."/>
            <person name="Shenoy N."/>
            <person name="Sisk P."/>
            <person name="Stolte C."/>
            <person name="Sykes S."/>
            <person name="White J."/>
            <person name="Yandava C."/>
            <person name="Haas B."/>
            <person name="Nusbaum C."/>
            <person name="Birren B."/>
        </authorList>
    </citation>
    <scope>NUCLEOTIDE SEQUENCE</scope>
    <source>
        <strain evidence="2">ATCC 30864</strain>
    </source>
</reference>
<dbReference type="RefSeq" id="XP_004349114.1">
    <property type="nucleotide sequence ID" value="XM_004349064.2"/>
</dbReference>
<evidence type="ECO:0000313" key="1">
    <source>
        <dbReference type="EMBL" id="KJE91199.1"/>
    </source>
</evidence>
<dbReference type="STRING" id="595528.A0A0D2X1Q1"/>
<dbReference type="AlphaFoldDB" id="A0A0D2X1Q1"/>
<name>A0A0D2X1Q1_CAPO3</name>
<dbReference type="SUPFAM" id="SSF53383">
    <property type="entry name" value="PLP-dependent transferases"/>
    <property type="match status" value="1"/>
</dbReference>
<dbReference type="eggNOG" id="ENOG502RYCV">
    <property type="taxonomic scope" value="Eukaryota"/>
</dbReference>
<dbReference type="InterPro" id="IPR015424">
    <property type="entry name" value="PyrdxlP-dep_Trfase"/>
</dbReference>
<keyword evidence="2" id="KW-1185">Reference proteome</keyword>
<proteinExistence type="predicted"/>
<evidence type="ECO:0000313" key="2">
    <source>
        <dbReference type="Proteomes" id="UP000008743"/>
    </source>
</evidence>
<accession>A0A0D2X1Q1</accession>
<dbReference type="InParanoid" id="A0A0D2X1Q1"/>
<organism evidence="1 2">
    <name type="scientific">Capsaspora owczarzaki (strain ATCC 30864)</name>
    <dbReference type="NCBI Taxonomy" id="595528"/>
    <lineage>
        <taxon>Eukaryota</taxon>
        <taxon>Filasterea</taxon>
        <taxon>Capsaspora</taxon>
    </lineage>
</organism>
<gene>
    <name evidence="1" type="ORF">CAOG_002364</name>
</gene>
<dbReference type="OrthoDB" id="5034579at2759"/>
<dbReference type="EMBL" id="KE346362">
    <property type="protein sequence ID" value="KJE91199.1"/>
    <property type="molecule type" value="Genomic_DNA"/>
</dbReference>
<protein>
    <submittedName>
        <fullName evidence="1">Uncharacterized protein</fullName>
    </submittedName>
</protein>
<dbReference type="OMA" id="KFFTGPP"/>
<sequence length="525" mass="56562">MVANANVTALSGASDALPRYSQSLEEYVIAGGDERMHLSKQGVNKYFAQPKPVSGLILRSSCTGTNPSEHSFAAAQAVLTNLQNGTISFDAQMDLVRSRLIQYLGLQSLPGLDVIINPSGTDCEYAPLLAALAVLGRPLSQSDVENPPIVNILTAGGEVGSMSATAASGAHFQLFAPNGDAVTVGAPLDGIPKGAIQVHEVVYRNSQGEVVDKAAEALALARQHLELGKIVVLHSVPSSKMGLVVSDHPDILALQQEFGTRLIRVIDACQLRCQPVVIKRYLAEGALVMVTGSKYFEAPSFCGAVFVPEQVASVIRDKLGNTVAVPSGFGQYLTRSDIGSSFTALRNALPERENVGLCVRWEFALSWLAELATLGQETVERTIRAWVSGVRLLMQEFSESIELFSGESYDDDTLMANCNTIVAFKVRANGAFLTTDPLKNLYALLWQDLSSLATTDAERLILSQQCQIGQPVKICNEFAVLRFALGASTTVRMAKTGVERELEGDRRILDKLAWLVAHFDQLPKA</sequence>
<dbReference type="Proteomes" id="UP000008743">
    <property type="component" value="Unassembled WGS sequence"/>
</dbReference>